<gene>
    <name evidence="4" type="ORF">MSAN_02166700</name>
</gene>
<organism evidence="4 5">
    <name type="scientific">Mycena sanguinolenta</name>
    <dbReference type="NCBI Taxonomy" id="230812"/>
    <lineage>
        <taxon>Eukaryota</taxon>
        <taxon>Fungi</taxon>
        <taxon>Dikarya</taxon>
        <taxon>Basidiomycota</taxon>
        <taxon>Agaricomycotina</taxon>
        <taxon>Agaricomycetes</taxon>
        <taxon>Agaricomycetidae</taxon>
        <taxon>Agaricales</taxon>
        <taxon>Marasmiineae</taxon>
        <taxon>Mycenaceae</taxon>
        <taxon>Mycena</taxon>
    </lineage>
</organism>
<evidence type="ECO:0000313" key="5">
    <source>
        <dbReference type="Proteomes" id="UP000623467"/>
    </source>
</evidence>
<evidence type="ECO:0000256" key="2">
    <source>
        <dbReference type="SAM" id="Phobius"/>
    </source>
</evidence>
<evidence type="ECO:0000256" key="1">
    <source>
        <dbReference type="SAM" id="MobiDB-lite"/>
    </source>
</evidence>
<sequence>MSLSTLFLLWFLPSFVAGAFTFNSATSITQCDDIQISWTGGSGQGYYLSIIPIFGVPRNISIPSTDVNGTFSTPVPLSTGDQAVLALSDATGFGSGGTSQLLKVGNSLGGSCNTTSPALAYTYTLNSPLVQCQSFPFTDYGSAVQPVTILGVIPGGDSFVLNVPKGKTSFDWTADVYNGTQIIFMMVDAQGQSGGSYLDTVGLSGDASCINSQSPSSTIVPGSASTSSSTAVPAAPSSNTGVIAGSVLGALVFLAVLITLGLFFLRQRQEKKKARMAVGEFRRSRPLDPSEMDLTYDAQQNSNSPFMSTSTPSNSVFGTPSHYQHSQYLASRPETENPFHAPTQSTSHSADIEPFMEQMSSSTSAGHRKSAMAGSSNYKPSRYVVHTDAEDEDLVPNEDGVVELPPEYKESRRPARGLPTFDSPPL</sequence>
<keyword evidence="5" id="KW-1185">Reference proteome</keyword>
<dbReference type="AlphaFoldDB" id="A0A8H7CLB1"/>
<keyword evidence="2" id="KW-0812">Transmembrane</keyword>
<feature type="signal peptide" evidence="3">
    <location>
        <begin position="1"/>
        <end position="18"/>
    </location>
</feature>
<reference evidence="4" key="1">
    <citation type="submission" date="2020-05" db="EMBL/GenBank/DDBJ databases">
        <title>Mycena genomes resolve the evolution of fungal bioluminescence.</title>
        <authorList>
            <person name="Tsai I.J."/>
        </authorList>
    </citation>
    <scope>NUCLEOTIDE SEQUENCE</scope>
    <source>
        <strain evidence="4">160909Yilan</strain>
    </source>
</reference>
<proteinExistence type="predicted"/>
<dbReference type="OrthoDB" id="2591431at2759"/>
<keyword evidence="2" id="KW-0472">Membrane</keyword>
<feature type="chain" id="PRO_5034339481" evidence="3">
    <location>
        <begin position="19"/>
        <end position="426"/>
    </location>
</feature>
<evidence type="ECO:0000256" key="3">
    <source>
        <dbReference type="SAM" id="SignalP"/>
    </source>
</evidence>
<keyword evidence="3" id="KW-0732">Signal</keyword>
<accession>A0A8H7CLB1</accession>
<feature type="transmembrane region" description="Helical" evidence="2">
    <location>
        <begin position="242"/>
        <end position="265"/>
    </location>
</feature>
<dbReference type="CDD" id="cd12087">
    <property type="entry name" value="TM_EGFR-like"/>
    <property type="match status" value="1"/>
</dbReference>
<evidence type="ECO:0000313" key="4">
    <source>
        <dbReference type="EMBL" id="KAF7339523.1"/>
    </source>
</evidence>
<feature type="region of interest" description="Disordered" evidence="1">
    <location>
        <begin position="360"/>
        <end position="426"/>
    </location>
</feature>
<dbReference type="Proteomes" id="UP000623467">
    <property type="component" value="Unassembled WGS sequence"/>
</dbReference>
<comment type="caution">
    <text evidence="4">The sequence shown here is derived from an EMBL/GenBank/DDBJ whole genome shotgun (WGS) entry which is preliminary data.</text>
</comment>
<dbReference type="EMBL" id="JACAZH010000031">
    <property type="protein sequence ID" value="KAF7339523.1"/>
    <property type="molecule type" value="Genomic_DNA"/>
</dbReference>
<keyword evidence="2" id="KW-1133">Transmembrane helix</keyword>
<protein>
    <submittedName>
        <fullName evidence="4">Methionine vitamin-b12</fullName>
    </submittedName>
</protein>
<name>A0A8H7CLB1_9AGAR</name>